<feature type="compositionally biased region" description="Basic residues" evidence="8">
    <location>
        <begin position="10"/>
        <end position="26"/>
    </location>
</feature>
<dbReference type="AlphaFoldDB" id="A0A9D1G1C3"/>
<dbReference type="Gene3D" id="3.30.160.60">
    <property type="entry name" value="Classic Zinc Finger"/>
    <property type="match status" value="1"/>
</dbReference>
<keyword evidence="5 7" id="KW-0456">Lyase</keyword>
<sequence>MPKRYPANRPARRGQQGKKAAHKRPKQERYTEKTLREDREYGFFWYDWLWRFLRPVMIFLCAFVLVAGIVATLWNQVYENFLMPMEPDNEETVTFTIASGESISTISEHLYEQGLLRNKGLFKYIISFQGITNDIHYGSYQLSPSMDVMEIIGVLASGSETTERTITIIPGWTCEDIADYLVSVGALTNRDEFLAVCNQPELFLTDSYALQYAYESAGFSNRLYKLEGYLAPDTYRVFANASAESIARTLVLQTNTVYDRVFYAEDSVQYDEEGNLIQEGYVSPLTMDQTLILASMIEKEAGSQEDFARVSAVFHNRLNAGMRLESDPTVKYTLGVDTFTLTNEQLATQSAYNTYQIAGLPAGPICNPSQAALEAALHPDETFMAEGYYYFCATEPDSDALAFAKTLEEHNANVERYRPLWEAYDREQQGQ</sequence>
<evidence type="ECO:0000256" key="4">
    <source>
        <dbReference type="ARBA" id="ARBA00023136"/>
    </source>
</evidence>
<dbReference type="EMBL" id="DVJN01000191">
    <property type="protein sequence ID" value="HIS93316.1"/>
    <property type="molecule type" value="Genomic_DNA"/>
</dbReference>
<comment type="subcellular location">
    <subcellularLocation>
        <location evidence="7">Cell membrane</location>
        <topology evidence="7">Single-pass membrane protein</topology>
    </subcellularLocation>
</comment>
<feature type="region of interest" description="Disordered" evidence="8">
    <location>
        <begin position="1"/>
        <end position="29"/>
    </location>
</feature>
<evidence type="ECO:0000256" key="8">
    <source>
        <dbReference type="SAM" id="MobiDB-lite"/>
    </source>
</evidence>
<comment type="similarity">
    <text evidence="7">Belongs to the transglycosylase MltG family.</text>
</comment>
<dbReference type="Pfam" id="PF02618">
    <property type="entry name" value="YceG"/>
    <property type="match status" value="1"/>
</dbReference>
<accession>A0A9D1G1C3</accession>
<dbReference type="PANTHER" id="PTHR30518">
    <property type="entry name" value="ENDOLYTIC MUREIN TRANSGLYCOSYLASE"/>
    <property type="match status" value="1"/>
</dbReference>
<dbReference type="InterPro" id="IPR003770">
    <property type="entry name" value="MLTG-like"/>
</dbReference>
<organism evidence="9 10">
    <name type="scientific">Candidatus Alectryocaccomicrobium excrementavium</name>
    <dbReference type="NCBI Taxonomy" id="2840668"/>
    <lineage>
        <taxon>Bacteria</taxon>
        <taxon>Bacillati</taxon>
        <taxon>Bacillota</taxon>
        <taxon>Clostridia</taxon>
        <taxon>Candidatus Alectryocaccomicrobium</taxon>
    </lineage>
</organism>
<dbReference type="GO" id="GO:0071555">
    <property type="term" value="P:cell wall organization"/>
    <property type="evidence" value="ECO:0007669"/>
    <property type="project" value="UniProtKB-KW"/>
</dbReference>
<feature type="site" description="Important for catalytic activity" evidence="7">
    <location>
        <position position="300"/>
    </location>
</feature>
<proteinExistence type="inferred from homology"/>
<keyword evidence="4 7" id="KW-0472">Membrane</keyword>
<keyword evidence="3 7" id="KW-1133">Transmembrane helix</keyword>
<evidence type="ECO:0000256" key="3">
    <source>
        <dbReference type="ARBA" id="ARBA00022989"/>
    </source>
</evidence>
<evidence type="ECO:0000256" key="7">
    <source>
        <dbReference type="HAMAP-Rule" id="MF_02065"/>
    </source>
</evidence>
<keyword evidence="6 7" id="KW-0961">Cell wall biogenesis/degradation</keyword>
<dbReference type="GO" id="GO:0008932">
    <property type="term" value="F:lytic endotransglycosylase activity"/>
    <property type="evidence" value="ECO:0007669"/>
    <property type="project" value="UniProtKB-UniRule"/>
</dbReference>
<comment type="caution">
    <text evidence="9">The sequence shown here is derived from an EMBL/GenBank/DDBJ whole genome shotgun (WGS) entry which is preliminary data.</text>
</comment>
<keyword evidence="2 7" id="KW-0812">Transmembrane</keyword>
<dbReference type="EC" id="4.2.2.29" evidence="7"/>
<evidence type="ECO:0000313" key="10">
    <source>
        <dbReference type="Proteomes" id="UP000824140"/>
    </source>
</evidence>
<dbReference type="HAMAP" id="MF_02065">
    <property type="entry name" value="MltG"/>
    <property type="match status" value="1"/>
</dbReference>
<evidence type="ECO:0000256" key="5">
    <source>
        <dbReference type="ARBA" id="ARBA00023239"/>
    </source>
</evidence>
<dbReference type="GO" id="GO:0005886">
    <property type="term" value="C:plasma membrane"/>
    <property type="evidence" value="ECO:0007669"/>
    <property type="project" value="UniProtKB-SubCell"/>
</dbReference>
<dbReference type="Gene3D" id="3.30.1490.480">
    <property type="entry name" value="Endolytic murein transglycosylase"/>
    <property type="match status" value="1"/>
</dbReference>
<dbReference type="PANTHER" id="PTHR30518:SF2">
    <property type="entry name" value="ENDOLYTIC MUREIN TRANSGLYCOSYLASE"/>
    <property type="match status" value="1"/>
</dbReference>
<gene>
    <name evidence="7 9" type="primary">mltG</name>
    <name evidence="9" type="ORF">IAA84_09900</name>
</gene>
<evidence type="ECO:0000256" key="6">
    <source>
        <dbReference type="ARBA" id="ARBA00023316"/>
    </source>
</evidence>
<evidence type="ECO:0000256" key="1">
    <source>
        <dbReference type="ARBA" id="ARBA00022475"/>
    </source>
</evidence>
<reference evidence="9" key="1">
    <citation type="submission" date="2020-10" db="EMBL/GenBank/DDBJ databases">
        <authorList>
            <person name="Gilroy R."/>
        </authorList>
    </citation>
    <scope>NUCLEOTIDE SEQUENCE</scope>
    <source>
        <strain evidence="9">13766</strain>
    </source>
</reference>
<comment type="function">
    <text evidence="7">Functions as a peptidoglycan terminase that cleaves nascent peptidoglycan strands endolytically to terminate their elongation.</text>
</comment>
<dbReference type="NCBIfam" id="TIGR00247">
    <property type="entry name" value="endolytic transglycosylase MltG"/>
    <property type="match status" value="1"/>
</dbReference>
<dbReference type="GO" id="GO:0009252">
    <property type="term" value="P:peptidoglycan biosynthetic process"/>
    <property type="evidence" value="ECO:0007669"/>
    <property type="project" value="UniProtKB-UniRule"/>
</dbReference>
<feature type="transmembrane region" description="Helical" evidence="7">
    <location>
        <begin position="56"/>
        <end position="74"/>
    </location>
</feature>
<evidence type="ECO:0000256" key="2">
    <source>
        <dbReference type="ARBA" id="ARBA00022692"/>
    </source>
</evidence>
<reference evidence="9" key="2">
    <citation type="journal article" date="2021" name="PeerJ">
        <title>Extensive microbial diversity within the chicken gut microbiome revealed by metagenomics and culture.</title>
        <authorList>
            <person name="Gilroy R."/>
            <person name="Ravi A."/>
            <person name="Getino M."/>
            <person name="Pursley I."/>
            <person name="Horton D.L."/>
            <person name="Alikhan N.F."/>
            <person name="Baker D."/>
            <person name="Gharbi K."/>
            <person name="Hall N."/>
            <person name="Watson M."/>
            <person name="Adriaenssens E.M."/>
            <person name="Foster-Nyarko E."/>
            <person name="Jarju S."/>
            <person name="Secka A."/>
            <person name="Antonio M."/>
            <person name="Oren A."/>
            <person name="Chaudhuri R.R."/>
            <person name="La Ragione R."/>
            <person name="Hildebrand F."/>
            <person name="Pallen M.J."/>
        </authorList>
    </citation>
    <scope>NUCLEOTIDE SEQUENCE</scope>
    <source>
        <strain evidence="9">13766</strain>
    </source>
</reference>
<protein>
    <recommendedName>
        <fullName evidence="7">Endolytic murein transglycosylase</fullName>
        <ecNumber evidence="7">4.2.2.29</ecNumber>
    </recommendedName>
    <alternativeName>
        <fullName evidence="7">Peptidoglycan lytic transglycosylase</fullName>
    </alternativeName>
    <alternativeName>
        <fullName evidence="7">Peptidoglycan polymerization terminase</fullName>
    </alternativeName>
</protein>
<keyword evidence="1 7" id="KW-1003">Cell membrane</keyword>
<dbReference type="CDD" id="cd08010">
    <property type="entry name" value="MltG_like"/>
    <property type="match status" value="1"/>
</dbReference>
<evidence type="ECO:0000313" key="9">
    <source>
        <dbReference type="EMBL" id="HIS93316.1"/>
    </source>
</evidence>
<dbReference type="Proteomes" id="UP000824140">
    <property type="component" value="Unassembled WGS sequence"/>
</dbReference>
<name>A0A9D1G1C3_9FIRM</name>
<comment type="catalytic activity">
    <reaction evidence="7">
        <text>a peptidoglycan chain = a peptidoglycan chain with N-acetyl-1,6-anhydromuramyl-[peptide] at the reducing end + a peptidoglycan chain with N-acetylglucosamine at the non-reducing end.</text>
        <dbReference type="EC" id="4.2.2.29"/>
    </reaction>
</comment>